<feature type="chain" id="PRO_5039678104" evidence="3">
    <location>
        <begin position="20"/>
        <end position="288"/>
    </location>
</feature>
<dbReference type="Pfam" id="PF00497">
    <property type="entry name" value="SBP_bac_3"/>
    <property type="match status" value="1"/>
</dbReference>
<feature type="region of interest" description="Disordered" evidence="2">
    <location>
        <begin position="25"/>
        <end position="56"/>
    </location>
</feature>
<dbReference type="AlphaFoldDB" id="A0A3D9I1N8"/>
<evidence type="ECO:0000313" key="5">
    <source>
        <dbReference type="EMBL" id="RED55677.1"/>
    </source>
</evidence>
<dbReference type="PANTHER" id="PTHR35936:SF34">
    <property type="entry name" value="ABC TRANSPORTER EXTRACELLULAR-BINDING PROTEIN YCKB-RELATED"/>
    <property type="match status" value="1"/>
</dbReference>
<dbReference type="Proteomes" id="UP000256869">
    <property type="component" value="Unassembled WGS sequence"/>
</dbReference>
<proteinExistence type="predicted"/>
<evidence type="ECO:0000256" key="1">
    <source>
        <dbReference type="ARBA" id="ARBA00022729"/>
    </source>
</evidence>
<gene>
    <name evidence="5" type="ORF">DFP95_1163</name>
</gene>
<feature type="domain" description="Solute-binding protein family 3/N-terminal" evidence="4">
    <location>
        <begin position="66"/>
        <end position="285"/>
    </location>
</feature>
<name>A0A3D9I1N8_9BACL</name>
<dbReference type="OrthoDB" id="8613538at2"/>
<dbReference type="PROSITE" id="PS51257">
    <property type="entry name" value="PROKAR_LIPOPROTEIN"/>
    <property type="match status" value="1"/>
</dbReference>
<evidence type="ECO:0000256" key="3">
    <source>
        <dbReference type="SAM" id="SignalP"/>
    </source>
</evidence>
<dbReference type="PANTHER" id="PTHR35936">
    <property type="entry name" value="MEMBRANE-BOUND LYTIC MUREIN TRANSGLYCOSYLASE F"/>
    <property type="match status" value="1"/>
</dbReference>
<reference evidence="5 6" key="1">
    <citation type="submission" date="2018-07" db="EMBL/GenBank/DDBJ databases">
        <title>Genomic Encyclopedia of Type Strains, Phase III (KMG-III): the genomes of soil and plant-associated and newly described type strains.</title>
        <authorList>
            <person name="Whitman W."/>
        </authorList>
    </citation>
    <scope>NUCLEOTIDE SEQUENCE [LARGE SCALE GENOMIC DNA]</scope>
    <source>
        <strain evidence="5 6">CECT 8236</strain>
    </source>
</reference>
<dbReference type="CDD" id="cd13711">
    <property type="entry name" value="PBP2_Ngo0372_TcyA"/>
    <property type="match status" value="1"/>
</dbReference>
<evidence type="ECO:0000259" key="4">
    <source>
        <dbReference type="SMART" id="SM00062"/>
    </source>
</evidence>
<keyword evidence="1 3" id="KW-0732">Signal</keyword>
<organism evidence="5 6">
    <name type="scientific">Cohnella lupini</name>
    <dbReference type="NCBI Taxonomy" id="1294267"/>
    <lineage>
        <taxon>Bacteria</taxon>
        <taxon>Bacillati</taxon>
        <taxon>Bacillota</taxon>
        <taxon>Bacilli</taxon>
        <taxon>Bacillales</taxon>
        <taxon>Paenibacillaceae</taxon>
        <taxon>Cohnella</taxon>
    </lineage>
</organism>
<feature type="compositionally biased region" description="Low complexity" evidence="2">
    <location>
        <begin position="25"/>
        <end position="54"/>
    </location>
</feature>
<dbReference type="SUPFAM" id="SSF53850">
    <property type="entry name" value="Periplasmic binding protein-like II"/>
    <property type="match status" value="1"/>
</dbReference>
<dbReference type="EMBL" id="QRDY01000016">
    <property type="protein sequence ID" value="RED55677.1"/>
    <property type="molecule type" value="Genomic_DNA"/>
</dbReference>
<dbReference type="RefSeq" id="WP_115994644.1">
    <property type="nucleotide sequence ID" value="NZ_QRDY01000016.1"/>
</dbReference>
<dbReference type="InterPro" id="IPR001638">
    <property type="entry name" value="Solute-binding_3/MltF_N"/>
</dbReference>
<dbReference type="Gene3D" id="3.40.190.10">
    <property type="entry name" value="Periplasmic binding protein-like II"/>
    <property type="match status" value="2"/>
</dbReference>
<keyword evidence="6" id="KW-1185">Reference proteome</keyword>
<dbReference type="SMART" id="SM00062">
    <property type="entry name" value="PBPb"/>
    <property type="match status" value="1"/>
</dbReference>
<evidence type="ECO:0000256" key="2">
    <source>
        <dbReference type="SAM" id="MobiDB-lite"/>
    </source>
</evidence>
<sequence length="288" mass="30615">MKRTSLLTLSLVLTVALLAACGKNSNSGAPSNSASPSASPAESAANTESSSPSSQGALEAIKASGKLVIGTEGTYAPFTFHDKDGKLTGFDVEIAQEVSKRLGVEAEFVETPWDGIFAGLDAKRFDAVFNEVTIRDDRKEKYDFSDSYIVSKAVLLVHEDNNEIKTLADLKGKKSAQALTSNLADIAKENGAEIVDTEGFNQAIDLLLSKRVDATINDSLSFLDLKKQKPDVKIKSVAETEDASSSAALFRKGSDDLIAAVNEALAAMKSDGTYLTISEKYFGADVSK</sequence>
<comment type="caution">
    <text evidence="5">The sequence shown here is derived from an EMBL/GenBank/DDBJ whole genome shotgun (WGS) entry which is preliminary data.</text>
</comment>
<protein>
    <submittedName>
        <fullName evidence="5">Cystine transport system substrate-binding protein</fullName>
    </submittedName>
</protein>
<feature type="signal peptide" evidence="3">
    <location>
        <begin position="1"/>
        <end position="19"/>
    </location>
</feature>
<accession>A0A3D9I1N8</accession>
<evidence type="ECO:0000313" key="6">
    <source>
        <dbReference type="Proteomes" id="UP000256869"/>
    </source>
</evidence>